<comment type="caution">
    <text evidence="1">The sequence shown here is derived from an EMBL/GenBank/DDBJ whole genome shotgun (WGS) entry which is preliminary data.</text>
</comment>
<dbReference type="EMBL" id="BNBC01000010">
    <property type="protein sequence ID" value="GHE71797.1"/>
    <property type="molecule type" value="Genomic_DNA"/>
</dbReference>
<evidence type="ECO:0000313" key="1">
    <source>
        <dbReference type="EMBL" id="GHE71797.1"/>
    </source>
</evidence>
<organism evidence="1 2">
    <name type="scientific">Streptomyces spiralis</name>
    <dbReference type="NCBI Taxonomy" id="66376"/>
    <lineage>
        <taxon>Bacteria</taxon>
        <taxon>Bacillati</taxon>
        <taxon>Actinomycetota</taxon>
        <taxon>Actinomycetes</taxon>
        <taxon>Kitasatosporales</taxon>
        <taxon>Streptomycetaceae</taxon>
        <taxon>Streptomyces</taxon>
    </lineage>
</organism>
<name>A0A918ZWR5_9ACTN</name>
<accession>A0A918ZWR5</accession>
<dbReference type="Proteomes" id="UP000641386">
    <property type="component" value="Unassembled WGS sequence"/>
</dbReference>
<protein>
    <submittedName>
        <fullName evidence="1">Uncharacterized protein</fullName>
    </submittedName>
</protein>
<sequence>MDREPCDPNSEERVSATTAISEYVRGLVGGAFRAAVRALFTAPAAMSPTVTTAPGGRAQA</sequence>
<reference evidence="1" key="1">
    <citation type="journal article" date="2014" name="Int. J. Syst. Evol. Microbiol.">
        <title>Complete genome sequence of Corynebacterium casei LMG S-19264T (=DSM 44701T), isolated from a smear-ripened cheese.</title>
        <authorList>
            <consortium name="US DOE Joint Genome Institute (JGI-PGF)"/>
            <person name="Walter F."/>
            <person name="Albersmeier A."/>
            <person name="Kalinowski J."/>
            <person name="Ruckert C."/>
        </authorList>
    </citation>
    <scope>NUCLEOTIDE SEQUENCE</scope>
    <source>
        <strain evidence="1">JCM 3302</strain>
    </source>
</reference>
<dbReference type="RefSeq" id="WP_189900111.1">
    <property type="nucleotide sequence ID" value="NZ_BNBC01000010.1"/>
</dbReference>
<gene>
    <name evidence="1" type="ORF">GCM10014715_27420</name>
</gene>
<proteinExistence type="predicted"/>
<keyword evidence="2" id="KW-1185">Reference proteome</keyword>
<reference evidence="1" key="2">
    <citation type="submission" date="2020-09" db="EMBL/GenBank/DDBJ databases">
        <authorList>
            <person name="Sun Q."/>
            <person name="Ohkuma M."/>
        </authorList>
    </citation>
    <scope>NUCLEOTIDE SEQUENCE</scope>
    <source>
        <strain evidence="1">JCM 3302</strain>
    </source>
</reference>
<evidence type="ECO:0000313" key="2">
    <source>
        <dbReference type="Proteomes" id="UP000641386"/>
    </source>
</evidence>
<dbReference type="AlphaFoldDB" id="A0A918ZWR5"/>